<dbReference type="EMBL" id="NPBQ01000013">
    <property type="protein sequence ID" value="PAD85052.1"/>
    <property type="molecule type" value="Genomic_DNA"/>
</dbReference>
<reference evidence="1 2" key="1">
    <citation type="submission" date="2017-07" db="EMBL/GenBank/DDBJ databases">
        <title>Isolation and whole genome analysis of endospore-forming bacteria from heroin.</title>
        <authorList>
            <person name="Kalinowski J."/>
            <person name="Ahrens B."/>
            <person name="Al-Dilaimi A."/>
            <person name="Winkler A."/>
            <person name="Wibberg D."/>
            <person name="Schleenbecker U."/>
            <person name="Ruckert C."/>
            <person name="Wolfel R."/>
            <person name="Grass G."/>
        </authorList>
    </citation>
    <scope>NUCLEOTIDE SEQUENCE [LARGE SCALE GENOMIC DNA]</scope>
    <source>
        <strain evidence="1 2">7521-2</strain>
    </source>
</reference>
<proteinExistence type="predicted"/>
<dbReference type="RefSeq" id="WP_095328594.1">
    <property type="nucleotide sequence ID" value="NZ_NPBQ01000013.1"/>
</dbReference>
<name>A0AA91TVX5_NIACI</name>
<sequence>MKIIMLGHLNDPLIKKKVIKNTFPMKVEFTVIPKVEQVIEIPEELQQKEFKIPEIKFNFQIQQPELVTYQIKPTPSTKNDKVHLLLDYLSDSFQELAHMTNQFKMDSDGITLPVQNKFFFETKITNKEYSNYMTFPKNIEEETLQTMNFTWHKAAKVNVSNPIPNVTNHTVCFDLKLKYTPGLSLSVDQRLKEKPIRELMEQSQSIRSGEDVFIQFGIQPAEFDWWREAKKRNSSLPKRKSVSESSNSKLGNPAFDCCLRVIVNGESIRRSEMISRGIILALKQLNGDNELVEIQIKNKKLYKWYKKYVERRKIETYFFNFNKRFLLTRKEIKHFIKLPERNIQKDFDLGIDERQELSVNKMLTKKDGILIGHTEDKGKQVEIRLPSDNLDALCNTNVLTGSPRMGKDTAAINMIVEFANTINAGAIVPDVIDEKGNGRGMCDSLLESLPSDRIIDINLGDYNNPVYFGLEDVAHLIGVNGMNVIADNFTKVLGLEDTTTSQEICSLVAKVCKCNLYDMYCCLKSKQFANSMYEIVKEEDELLALEYYHDFLNAKNEKAIATVKTRLKMILGNPHFKHMIAQEPNKNIDIEKWIRERKIVLFRMKKVNIGDIGVQILMYLLTMKVFWIKKIIQTDDPTLIVFNEPHQFMSDGFQELAESMMAECPKYRLCINWLFHNPSQLPDKLWNIMKSSSCNNFIFKNTNWKIYNDLKEQLQPIEVETAMKTNRYESIFMPFINGMQLDPFFVKMLPPPVKRGIKYDNADITTKHTRKYGTPVEEVRKRIMEIELAMYSESA</sequence>
<dbReference type="Proteomes" id="UP000216961">
    <property type="component" value="Unassembled WGS sequence"/>
</dbReference>
<comment type="caution">
    <text evidence="1">The sequence shown here is derived from an EMBL/GenBank/DDBJ whole genome shotgun (WGS) entry which is preliminary data.</text>
</comment>
<organism evidence="1 2">
    <name type="scientific">Niallia circulans</name>
    <name type="common">Bacillus circulans</name>
    <dbReference type="NCBI Taxonomy" id="1397"/>
    <lineage>
        <taxon>Bacteria</taxon>
        <taxon>Bacillati</taxon>
        <taxon>Bacillota</taxon>
        <taxon>Bacilli</taxon>
        <taxon>Bacillales</taxon>
        <taxon>Bacillaceae</taxon>
        <taxon>Niallia</taxon>
    </lineage>
</organism>
<protein>
    <submittedName>
        <fullName evidence="1">Uncharacterized protein</fullName>
    </submittedName>
</protein>
<dbReference type="Gene3D" id="3.40.50.300">
    <property type="entry name" value="P-loop containing nucleotide triphosphate hydrolases"/>
    <property type="match status" value="1"/>
</dbReference>
<evidence type="ECO:0000313" key="2">
    <source>
        <dbReference type="Proteomes" id="UP000216961"/>
    </source>
</evidence>
<gene>
    <name evidence="1" type="ORF">CHH57_01705</name>
</gene>
<dbReference type="SUPFAM" id="SSF52540">
    <property type="entry name" value="P-loop containing nucleoside triphosphate hydrolases"/>
    <property type="match status" value="1"/>
</dbReference>
<dbReference type="InterPro" id="IPR027417">
    <property type="entry name" value="P-loop_NTPase"/>
</dbReference>
<accession>A0AA91TVX5</accession>
<evidence type="ECO:0000313" key="1">
    <source>
        <dbReference type="EMBL" id="PAD85052.1"/>
    </source>
</evidence>
<dbReference type="AlphaFoldDB" id="A0AA91TVX5"/>